<gene>
    <name evidence="2" type="ORF">M407DRAFT_28908</name>
</gene>
<keyword evidence="1" id="KW-0472">Membrane</keyword>
<keyword evidence="1" id="KW-1133">Transmembrane helix</keyword>
<dbReference type="AlphaFoldDB" id="A0A0C3Q9W4"/>
<keyword evidence="1" id="KW-0812">Transmembrane</keyword>
<proteinExistence type="predicted"/>
<protein>
    <submittedName>
        <fullName evidence="2">Uncharacterized protein</fullName>
    </submittedName>
</protein>
<evidence type="ECO:0000256" key="1">
    <source>
        <dbReference type="SAM" id="Phobius"/>
    </source>
</evidence>
<feature type="transmembrane region" description="Helical" evidence="1">
    <location>
        <begin position="26"/>
        <end position="51"/>
    </location>
</feature>
<reference evidence="3" key="2">
    <citation type="submission" date="2015-01" db="EMBL/GenBank/DDBJ databases">
        <title>Evolutionary Origins and Diversification of the Mycorrhizal Mutualists.</title>
        <authorList>
            <consortium name="DOE Joint Genome Institute"/>
            <consortium name="Mycorrhizal Genomics Consortium"/>
            <person name="Kohler A."/>
            <person name="Kuo A."/>
            <person name="Nagy L.G."/>
            <person name="Floudas D."/>
            <person name="Copeland A."/>
            <person name="Barry K.W."/>
            <person name="Cichocki N."/>
            <person name="Veneault-Fourrey C."/>
            <person name="LaButti K."/>
            <person name="Lindquist E.A."/>
            <person name="Lipzen A."/>
            <person name="Lundell T."/>
            <person name="Morin E."/>
            <person name="Murat C."/>
            <person name="Riley R."/>
            <person name="Ohm R."/>
            <person name="Sun H."/>
            <person name="Tunlid A."/>
            <person name="Henrissat B."/>
            <person name="Grigoriev I.V."/>
            <person name="Hibbett D.S."/>
            <person name="Martin F."/>
        </authorList>
    </citation>
    <scope>NUCLEOTIDE SEQUENCE [LARGE SCALE GENOMIC DNA]</scope>
    <source>
        <strain evidence="3">MUT 4182</strain>
    </source>
</reference>
<organism evidence="2 3">
    <name type="scientific">Tulasnella calospora MUT 4182</name>
    <dbReference type="NCBI Taxonomy" id="1051891"/>
    <lineage>
        <taxon>Eukaryota</taxon>
        <taxon>Fungi</taxon>
        <taxon>Dikarya</taxon>
        <taxon>Basidiomycota</taxon>
        <taxon>Agaricomycotina</taxon>
        <taxon>Agaricomycetes</taxon>
        <taxon>Cantharellales</taxon>
        <taxon>Tulasnellaceae</taxon>
        <taxon>Tulasnella</taxon>
    </lineage>
</organism>
<sequence length="113" mass="12487">MIWGQEEHYQGTTLGRWRSPTKLPTIAIISIMVSFSSLLLICTATAAILAAPIQDNERHQLVARQAITTSETSTANPTTTTTFTSSGAPVLPMRWTRLEYTDLLSARLLLQIQ</sequence>
<evidence type="ECO:0000313" key="2">
    <source>
        <dbReference type="EMBL" id="KIO21516.1"/>
    </source>
</evidence>
<accession>A0A0C3Q9W4</accession>
<dbReference type="EMBL" id="KN823136">
    <property type="protein sequence ID" value="KIO21516.1"/>
    <property type="molecule type" value="Genomic_DNA"/>
</dbReference>
<reference evidence="2 3" key="1">
    <citation type="submission" date="2014-04" db="EMBL/GenBank/DDBJ databases">
        <authorList>
            <consortium name="DOE Joint Genome Institute"/>
            <person name="Kuo A."/>
            <person name="Girlanda M."/>
            <person name="Perotto S."/>
            <person name="Kohler A."/>
            <person name="Nagy L.G."/>
            <person name="Floudas D."/>
            <person name="Copeland A."/>
            <person name="Barry K.W."/>
            <person name="Cichocki N."/>
            <person name="Veneault-Fourrey C."/>
            <person name="LaButti K."/>
            <person name="Lindquist E.A."/>
            <person name="Lipzen A."/>
            <person name="Lundell T."/>
            <person name="Morin E."/>
            <person name="Murat C."/>
            <person name="Sun H."/>
            <person name="Tunlid A."/>
            <person name="Henrissat B."/>
            <person name="Grigoriev I.V."/>
            <person name="Hibbett D.S."/>
            <person name="Martin F."/>
            <person name="Nordberg H.P."/>
            <person name="Cantor M.N."/>
            <person name="Hua S.X."/>
        </authorList>
    </citation>
    <scope>NUCLEOTIDE SEQUENCE [LARGE SCALE GENOMIC DNA]</scope>
    <source>
        <strain evidence="2 3">MUT 4182</strain>
    </source>
</reference>
<name>A0A0C3Q9W4_9AGAM</name>
<dbReference type="HOGENOM" id="CLU_2135355_0_0_1"/>
<evidence type="ECO:0000313" key="3">
    <source>
        <dbReference type="Proteomes" id="UP000054248"/>
    </source>
</evidence>
<keyword evidence="3" id="KW-1185">Reference proteome</keyword>
<dbReference type="Proteomes" id="UP000054248">
    <property type="component" value="Unassembled WGS sequence"/>
</dbReference>